<reference evidence="9" key="1">
    <citation type="journal article" date="2005" name="PLoS Biol.">
        <title>New insights into metabolic properties of marine bacteria encoding proteorhodopsins.</title>
        <authorList>
            <person name="Sabehi G."/>
            <person name="Loy A."/>
            <person name="Jung K.H."/>
            <person name="Partha R."/>
            <person name="Spudich J.L."/>
            <person name="Isaacson T."/>
            <person name="Hirschberg J."/>
            <person name="Wagner M."/>
            <person name="Beja O."/>
        </authorList>
    </citation>
    <scope>NUCLEOTIDE SEQUENCE</scope>
</reference>
<dbReference type="EMBL" id="DQ088856">
    <property type="protein sequence ID" value="AAY82763.1"/>
    <property type="molecule type" value="Genomic_DNA"/>
</dbReference>
<dbReference type="AlphaFoldDB" id="Q4PJ70"/>
<keyword evidence="4" id="KW-0808">Transferase</keyword>
<proteinExistence type="predicted"/>
<evidence type="ECO:0000256" key="3">
    <source>
        <dbReference type="ARBA" id="ARBA00011960"/>
    </source>
</evidence>
<keyword evidence="5" id="KW-0784">Thiamine biosynthesis</keyword>
<dbReference type="Pfam" id="PF05690">
    <property type="entry name" value="ThiG"/>
    <property type="match status" value="1"/>
</dbReference>
<comment type="pathway">
    <text evidence="2">Cofactor biosynthesis; thiamine diphosphate biosynthesis.</text>
</comment>
<protein>
    <recommendedName>
        <fullName evidence="3">thiazole synthase</fullName>
        <ecNumber evidence="3">2.8.1.10</ecNumber>
    </recommendedName>
</protein>
<evidence type="ECO:0000256" key="6">
    <source>
        <dbReference type="ARBA" id="ARBA00023270"/>
    </source>
</evidence>
<dbReference type="GO" id="GO:0009229">
    <property type="term" value="P:thiamine diphosphate biosynthetic process"/>
    <property type="evidence" value="ECO:0007669"/>
    <property type="project" value="UniProtKB-UniPathway"/>
</dbReference>
<evidence type="ECO:0000256" key="7">
    <source>
        <dbReference type="ARBA" id="ARBA00049897"/>
    </source>
</evidence>
<accession>Q4PJ70</accession>
<dbReference type="Gene3D" id="3.20.20.70">
    <property type="entry name" value="Aldolase class I"/>
    <property type="match status" value="1"/>
</dbReference>
<dbReference type="PANTHER" id="PTHR34266">
    <property type="entry name" value="THIAZOLE SYNTHASE"/>
    <property type="match status" value="1"/>
</dbReference>
<dbReference type="InterPro" id="IPR033983">
    <property type="entry name" value="Thiazole_synthase_ThiG"/>
</dbReference>
<evidence type="ECO:0000256" key="4">
    <source>
        <dbReference type="ARBA" id="ARBA00022679"/>
    </source>
</evidence>
<comment type="function">
    <text evidence="1">Catalyzes the rearrangement of 1-deoxy-D-xylulose 5-phosphate (DXP) to produce the thiazole phosphate moiety of thiamine. Sulfur is provided by the thiocarboxylate moiety of the carrier protein ThiS. In vitro, sulfur can be provided by H(2)S.</text>
</comment>
<evidence type="ECO:0000256" key="5">
    <source>
        <dbReference type="ARBA" id="ARBA00022977"/>
    </source>
</evidence>
<name>Q4PJ70_9BACT</name>
<dbReference type="PANTHER" id="PTHR34266:SF2">
    <property type="entry name" value="THIAZOLE SYNTHASE"/>
    <property type="match status" value="1"/>
</dbReference>
<dbReference type="SUPFAM" id="SSF110399">
    <property type="entry name" value="ThiG-like"/>
    <property type="match status" value="1"/>
</dbReference>
<dbReference type="EC" id="2.8.1.10" evidence="3"/>
<dbReference type="UniPathway" id="UPA00060"/>
<dbReference type="GO" id="GO:1990107">
    <property type="term" value="F:thiazole synthase activity"/>
    <property type="evidence" value="ECO:0007669"/>
    <property type="project" value="UniProtKB-EC"/>
</dbReference>
<dbReference type="InterPro" id="IPR013785">
    <property type="entry name" value="Aldolase_TIM"/>
</dbReference>
<evidence type="ECO:0000256" key="2">
    <source>
        <dbReference type="ARBA" id="ARBA00004948"/>
    </source>
</evidence>
<dbReference type="InterPro" id="IPR008867">
    <property type="entry name" value="ThiG"/>
</dbReference>
<evidence type="ECO:0000259" key="8">
    <source>
        <dbReference type="Pfam" id="PF05690"/>
    </source>
</evidence>
<organism evidence="9">
    <name type="scientific">uncultured bacterium eBACred22E04</name>
    <dbReference type="NCBI Taxonomy" id="334274"/>
    <lineage>
        <taxon>Bacteria</taxon>
        <taxon>environmental samples</taxon>
    </lineage>
</organism>
<feature type="domain" description="Thiazole synthase ThiG" evidence="8">
    <location>
        <begin position="1"/>
        <end position="121"/>
    </location>
</feature>
<evidence type="ECO:0000313" key="9">
    <source>
        <dbReference type="EMBL" id="AAY82763.1"/>
    </source>
</evidence>
<evidence type="ECO:0000256" key="1">
    <source>
        <dbReference type="ARBA" id="ARBA00002834"/>
    </source>
</evidence>
<comment type="catalytic activity">
    <reaction evidence="7">
        <text>[ThiS sulfur-carrier protein]-C-terminal-Gly-aminoethanethioate + 2-iminoacetate + 1-deoxy-D-xylulose 5-phosphate = [ThiS sulfur-carrier protein]-C-terminal Gly-Gly + 2-[(2R,5Z)-2-carboxy-4-methylthiazol-5(2H)-ylidene]ethyl phosphate + 2 H2O + H(+)</text>
        <dbReference type="Rhea" id="RHEA:26297"/>
        <dbReference type="Rhea" id="RHEA-COMP:12909"/>
        <dbReference type="Rhea" id="RHEA-COMP:19908"/>
        <dbReference type="ChEBI" id="CHEBI:15377"/>
        <dbReference type="ChEBI" id="CHEBI:15378"/>
        <dbReference type="ChEBI" id="CHEBI:57792"/>
        <dbReference type="ChEBI" id="CHEBI:62899"/>
        <dbReference type="ChEBI" id="CHEBI:77846"/>
        <dbReference type="ChEBI" id="CHEBI:90778"/>
        <dbReference type="ChEBI" id="CHEBI:232372"/>
        <dbReference type="EC" id="2.8.1.10"/>
    </reaction>
</comment>
<sequence>MVYTTDDPIVAKELENIGCECVMPLGSAIGSGLGIINEFNIREIVENANIPVIVDAGVGTASDACIAMELGCDGVLMNTAIANADNPIQMATAMKNAVIAGRDAFLAGRIQKSHKGIASSPKDGLVTDE</sequence>
<keyword evidence="6" id="KW-0704">Schiff base</keyword>